<organism evidence="1 2">
    <name type="scientific">Gonium pectorale</name>
    <name type="common">Green alga</name>
    <dbReference type="NCBI Taxonomy" id="33097"/>
    <lineage>
        <taxon>Eukaryota</taxon>
        <taxon>Viridiplantae</taxon>
        <taxon>Chlorophyta</taxon>
        <taxon>core chlorophytes</taxon>
        <taxon>Chlorophyceae</taxon>
        <taxon>CS clade</taxon>
        <taxon>Chlamydomonadales</taxon>
        <taxon>Volvocaceae</taxon>
        <taxon>Gonium</taxon>
    </lineage>
</organism>
<reference evidence="2" key="1">
    <citation type="journal article" date="2016" name="Nat. Commun.">
        <title>The Gonium pectorale genome demonstrates co-option of cell cycle regulation during the evolution of multicellularity.</title>
        <authorList>
            <person name="Hanschen E.R."/>
            <person name="Marriage T.N."/>
            <person name="Ferris P.J."/>
            <person name="Hamaji T."/>
            <person name="Toyoda A."/>
            <person name="Fujiyama A."/>
            <person name="Neme R."/>
            <person name="Noguchi H."/>
            <person name="Minakuchi Y."/>
            <person name="Suzuki M."/>
            <person name="Kawai-Toyooka H."/>
            <person name="Smith D.R."/>
            <person name="Sparks H."/>
            <person name="Anderson J."/>
            <person name="Bakaric R."/>
            <person name="Luria V."/>
            <person name="Karger A."/>
            <person name="Kirschner M.W."/>
            <person name="Durand P.M."/>
            <person name="Michod R.E."/>
            <person name="Nozaki H."/>
            <person name="Olson B.J."/>
        </authorList>
    </citation>
    <scope>NUCLEOTIDE SEQUENCE [LARGE SCALE GENOMIC DNA]</scope>
    <source>
        <strain evidence="2">NIES-2863</strain>
    </source>
</reference>
<protein>
    <recommendedName>
        <fullName evidence="3">SCP domain-containing protein</fullName>
    </recommendedName>
</protein>
<sequence>MDTVKNVSAELPGQTSLLTRVTSAGYPVSALQAILAGGVPSARAIVSSWMCMEEQRNYMFSCSMVDTGVGSYNSYVTQVLTCLNAVREYPDVLSDAPCHAAVQASLKSPRRLPLTQNSLLTAMATAHNDVMIQNGRLLSFFPGQQPWDARYLTFGYNFAYASVALAYAFSARSVVTTLMW</sequence>
<accession>A0A150GWK0</accession>
<gene>
    <name evidence="1" type="ORF">GPECTOR_5g242</name>
</gene>
<evidence type="ECO:0000313" key="2">
    <source>
        <dbReference type="Proteomes" id="UP000075714"/>
    </source>
</evidence>
<dbReference type="AlphaFoldDB" id="A0A150GWK0"/>
<dbReference type="Gene3D" id="3.40.33.10">
    <property type="entry name" value="CAP"/>
    <property type="match status" value="2"/>
</dbReference>
<keyword evidence="2" id="KW-1185">Reference proteome</keyword>
<evidence type="ECO:0000313" key="1">
    <source>
        <dbReference type="EMBL" id="KXZ54143.1"/>
    </source>
</evidence>
<dbReference type="Proteomes" id="UP000075714">
    <property type="component" value="Unassembled WGS sequence"/>
</dbReference>
<name>A0A150GWK0_GONPE</name>
<evidence type="ECO:0008006" key="3">
    <source>
        <dbReference type="Google" id="ProtNLM"/>
    </source>
</evidence>
<comment type="caution">
    <text evidence="1">The sequence shown here is derived from an EMBL/GenBank/DDBJ whole genome shotgun (WGS) entry which is preliminary data.</text>
</comment>
<dbReference type="EMBL" id="LSYV01000006">
    <property type="protein sequence ID" value="KXZ54143.1"/>
    <property type="molecule type" value="Genomic_DNA"/>
</dbReference>
<proteinExistence type="predicted"/>
<dbReference type="OrthoDB" id="551454at2759"/>
<dbReference type="InterPro" id="IPR035940">
    <property type="entry name" value="CAP_sf"/>
</dbReference>